<dbReference type="InterPro" id="IPR003136">
    <property type="entry name" value="Cytidylate_kin"/>
</dbReference>
<evidence type="ECO:0000256" key="2">
    <source>
        <dbReference type="ARBA" id="ARBA00022679"/>
    </source>
</evidence>
<comment type="caution">
    <text evidence="10">The sequence shown here is derived from an EMBL/GenBank/DDBJ whole genome shotgun (WGS) entry which is preliminary data.</text>
</comment>
<dbReference type="GO" id="GO:0015949">
    <property type="term" value="P:nucleobase-containing small molecule interconversion"/>
    <property type="evidence" value="ECO:0007669"/>
    <property type="project" value="TreeGrafter"/>
</dbReference>
<dbReference type="GO" id="GO:0036431">
    <property type="term" value="F:dCMP kinase activity"/>
    <property type="evidence" value="ECO:0007669"/>
    <property type="project" value="InterPro"/>
</dbReference>
<gene>
    <name evidence="8 10" type="primary">cmk</name>
    <name evidence="10" type="ORF">EUAN_07450</name>
</gene>
<dbReference type="Gene3D" id="3.40.50.300">
    <property type="entry name" value="P-loop containing nucleotide triphosphate hydrolases"/>
    <property type="match status" value="1"/>
</dbReference>
<evidence type="ECO:0000313" key="10">
    <source>
        <dbReference type="EMBL" id="OHW62961.1"/>
    </source>
</evidence>
<dbReference type="SUPFAM" id="SSF52540">
    <property type="entry name" value="P-loop containing nucleoside triphosphate hydrolases"/>
    <property type="match status" value="1"/>
</dbReference>
<evidence type="ECO:0000256" key="6">
    <source>
        <dbReference type="ARBA" id="ARBA00047615"/>
    </source>
</evidence>
<dbReference type="GO" id="GO:0005524">
    <property type="term" value="F:ATP binding"/>
    <property type="evidence" value="ECO:0007669"/>
    <property type="project" value="UniProtKB-UniRule"/>
</dbReference>
<keyword evidence="11" id="KW-1185">Reference proteome</keyword>
<comment type="similarity">
    <text evidence="1 8">Belongs to the cytidylate kinase family. Type 1 subfamily.</text>
</comment>
<comment type="catalytic activity">
    <reaction evidence="6 8">
        <text>dCMP + ATP = dCDP + ADP</text>
        <dbReference type="Rhea" id="RHEA:25094"/>
        <dbReference type="ChEBI" id="CHEBI:30616"/>
        <dbReference type="ChEBI" id="CHEBI:57566"/>
        <dbReference type="ChEBI" id="CHEBI:58593"/>
        <dbReference type="ChEBI" id="CHEBI:456216"/>
        <dbReference type="EC" id="2.7.4.25"/>
    </reaction>
</comment>
<dbReference type="RefSeq" id="WP_071061820.1">
    <property type="nucleotide sequence ID" value="NZ_MKIE01000002.1"/>
</dbReference>
<dbReference type="InterPro" id="IPR027417">
    <property type="entry name" value="P-loop_NTPase"/>
</dbReference>
<evidence type="ECO:0000313" key="11">
    <source>
        <dbReference type="Proteomes" id="UP000180254"/>
    </source>
</evidence>
<evidence type="ECO:0000256" key="7">
    <source>
        <dbReference type="ARBA" id="ARBA00048478"/>
    </source>
</evidence>
<proteinExistence type="inferred from homology"/>
<name>A0A1S1V8L6_9FIRM</name>
<keyword evidence="8" id="KW-0963">Cytoplasm</keyword>
<comment type="catalytic activity">
    <reaction evidence="7 8">
        <text>CMP + ATP = CDP + ADP</text>
        <dbReference type="Rhea" id="RHEA:11600"/>
        <dbReference type="ChEBI" id="CHEBI:30616"/>
        <dbReference type="ChEBI" id="CHEBI:58069"/>
        <dbReference type="ChEBI" id="CHEBI:60377"/>
        <dbReference type="ChEBI" id="CHEBI:456216"/>
        <dbReference type="EC" id="2.7.4.25"/>
    </reaction>
</comment>
<evidence type="ECO:0000256" key="3">
    <source>
        <dbReference type="ARBA" id="ARBA00022741"/>
    </source>
</evidence>
<dbReference type="CDD" id="cd02020">
    <property type="entry name" value="CMPK"/>
    <property type="match status" value="1"/>
</dbReference>
<dbReference type="NCBIfam" id="TIGR00017">
    <property type="entry name" value="cmk"/>
    <property type="match status" value="1"/>
</dbReference>
<keyword evidence="2 8" id="KW-0808">Transferase</keyword>
<dbReference type="OrthoDB" id="9807434at2"/>
<evidence type="ECO:0000259" key="9">
    <source>
        <dbReference type="Pfam" id="PF02224"/>
    </source>
</evidence>
<evidence type="ECO:0000256" key="1">
    <source>
        <dbReference type="ARBA" id="ARBA00009427"/>
    </source>
</evidence>
<dbReference type="GO" id="GO:0006220">
    <property type="term" value="P:pyrimidine nucleotide metabolic process"/>
    <property type="evidence" value="ECO:0007669"/>
    <property type="project" value="UniProtKB-UniRule"/>
</dbReference>
<dbReference type="GO" id="GO:0036430">
    <property type="term" value="F:CMP kinase activity"/>
    <property type="evidence" value="ECO:0007669"/>
    <property type="project" value="RHEA"/>
</dbReference>
<accession>A0A1S1V8L6</accession>
<protein>
    <recommendedName>
        <fullName evidence="8">Cytidylate kinase</fullName>
        <shortName evidence="8">CK</shortName>
        <ecNumber evidence="8">2.7.4.25</ecNumber>
    </recommendedName>
    <alternativeName>
        <fullName evidence="8">Cytidine monophosphate kinase</fullName>
        <shortName evidence="8">CMP kinase</shortName>
    </alternativeName>
</protein>
<feature type="domain" description="Cytidylate kinase" evidence="9">
    <location>
        <begin position="6"/>
        <end position="211"/>
    </location>
</feature>
<dbReference type="PANTHER" id="PTHR21299">
    <property type="entry name" value="CYTIDYLATE KINASE/PANTOATE-BETA-ALANINE LIGASE"/>
    <property type="match status" value="1"/>
</dbReference>
<dbReference type="InterPro" id="IPR011994">
    <property type="entry name" value="Cytidylate_kinase_dom"/>
</dbReference>
<evidence type="ECO:0000256" key="4">
    <source>
        <dbReference type="ARBA" id="ARBA00022777"/>
    </source>
</evidence>
<dbReference type="Pfam" id="PF02224">
    <property type="entry name" value="Cytidylate_kin"/>
    <property type="match status" value="1"/>
</dbReference>
<dbReference type="EC" id="2.7.4.25" evidence="8"/>
<organism evidence="10 11">
    <name type="scientific">Andreesenia angusta</name>
    <dbReference type="NCBI Taxonomy" id="39480"/>
    <lineage>
        <taxon>Bacteria</taxon>
        <taxon>Bacillati</taxon>
        <taxon>Bacillota</taxon>
        <taxon>Tissierellia</taxon>
        <taxon>Tissierellales</taxon>
        <taxon>Gottschalkiaceae</taxon>
        <taxon>Andreesenia</taxon>
    </lineage>
</organism>
<keyword evidence="5 8" id="KW-0067">ATP-binding</keyword>
<keyword evidence="4 8" id="KW-0418">Kinase</keyword>
<dbReference type="GO" id="GO:0005829">
    <property type="term" value="C:cytosol"/>
    <property type="evidence" value="ECO:0007669"/>
    <property type="project" value="TreeGrafter"/>
</dbReference>
<comment type="subcellular location">
    <subcellularLocation>
        <location evidence="8">Cytoplasm</location>
    </subcellularLocation>
</comment>
<evidence type="ECO:0000256" key="8">
    <source>
        <dbReference type="HAMAP-Rule" id="MF_00238"/>
    </source>
</evidence>
<dbReference type="EMBL" id="MKIE01000002">
    <property type="protein sequence ID" value="OHW62961.1"/>
    <property type="molecule type" value="Genomic_DNA"/>
</dbReference>
<feature type="binding site" evidence="8">
    <location>
        <begin position="10"/>
        <end position="18"/>
    </location>
    <ligand>
        <name>ATP</name>
        <dbReference type="ChEBI" id="CHEBI:30616"/>
    </ligand>
</feature>
<dbReference type="PANTHER" id="PTHR21299:SF2">
    <property type="entry name" value="CYTIDYLATE KINASE"/>
    <property type="match status" value="1"/>
</dbReference>
<sequence>MEKYSIAIDGPAGAGKSTISKIVAQKLGLEYIDTGAMYRAVTLKALSTGTDISDSQSVVELLKDTDIDFRENHIYMDERVVDEEIRSSEVNQNVSSVAKIGEIREILVSKQREIANSKSVIMDGRDIGTTVLSDAEYKFYLNASVEERARRRYEEDKSSQSYEEIKRDIEKRDEIDMNREISPLVKAEDAVEVDTTDMDIEEVVDFIVGRVRGGKK</sequence>
<dbReference type="Proteomes" id="UP000180254">
    <property type="component" value="Unassembled WGS sequence"/>
</dbReference>
<evidence type="ECO:0000256" key="5">
    <source>
        <dbReference type="ARBA" id="ARBA00022840"/>
    </source>
</evidence>
<dbReference type="HAMAP" id="MF_00238">
    <property type="entry name" value="Cytidyl_kinase_type1"/>
    <property type="match status" value="1"/>
</dbReference>
<dbReference type="AlphaFoldDB" id="A0A1S1V8L6"/>
<keyword evidence="3 8" id="KW-0547">Nucleotide-binding</keyword>
<reference evidence="10 11" key="1">
    <citation type="submission" date="2016-09" db="EMBL/GenBank/DDBJ databases">
        <title>Genome sequence of Eubacterium angustum.</title>
        <authorList>
            <person name="Poehlein A."/>
            <person name="Daniel R."/>
        </authorList>
    </citation>
    <scope>NUCLEOTIDE SEQUENCE [LARGE SCALE GENOMIC DNA]</scope>
    <source>
        <strain evidence="10 11">DSM 1989</strain>
    </source>
</reference>
<dbReference type="STRING" id="39480.EUAN_07450"/>